<proteinExistence type="predicted"/>
<accession>A0A8J2KL42</accession>
<evidence type="ECO:0000313" key="1">
    <source>
        <dbReference type="EMBL" id="CAG7727885.1"/>
    </source>
</evidence>
<sequence length="52" mass="5942">KSFHWIFNAGLHSLSATSVDRVSGRLVADNLRRLNQDWRFLFADGNCGLYSE</sequence>
<dbReference type="EMBL" id="CAJVCH010154728">
    <property type="protein sequence ID" value="CAG7727885.1"/>
    <property type="molecule type" value="Genomic_DNA"/>
</dbReference>
<name>A0A8J2KL42_9HEXA</name>
<evidence type="ECO:0000313" key="2">
    <source>
        <dbReference type="Proteomes" id="UP000708208"/>
    </source>
</evidence>
<keyword evidence="2" id="KW-1185">Reference proteome</keyword>
<dbReference type="Proteomes" id="UP000708208">
    <property type="component" value="Unassembled WGS sequence"/>
</dbReference>
<feature type="non-terminal residue" evidence="1">
    <location>
        <position position="1"/>
    </location>
</feature>
<reference evidence="1" key="1">
    <citation type="submission" date="2021-06" db="EMBL/GenBank/DDBJ databases">
        <authorList>
            <person name="Hodson N. C."/>
            <person name="Mongue J. A."/>
            <person name="Jaron S. K."/>
        </authorList>
    </citation>
    <scope>NUCLEOTIDE SEQUENCE</scope>
</reference>
<organism evidence="1 2">
    <name type="scientific">Allacma fusca</name>
    <dbReference type="NCBI Taxonomy" id="39272"/>
    <lineage>
        <taxon>Eukaryota</taxon>
        <taxon>Metazoa</taxon>
        <taxon>Ecdysozoa</taxon>
        <taxon>Arthropoda</taxon>
        <taxon>Hexapoda</taxon>
        <taxon>Collembola</taxon>
        <taxon>Symphypleona</taxon>
        <taxon>Sminthuridae</taxon>
        <taxon>Allacma</taxon>
    </lineage>
</organism>
<comment type="caution">
    <text evidence="1">The sequence shown here is derived from an EMBL/GenBank/DDBJ whole genome shotgun (WGS) entry which is preliminary data.</text>
</comment>
<protein>
    <submittedName>
        <fullName evidence="1">Uncharacterized protein</fullName>
    </submittedName>
</protein>
<dbReference type="AlphaFoldDB" id="A0A8J2KL42"/>
<gene>
    <name evidence="1" type="ORF">AFUS01_LOCUS16701</name>
</gene>